<dbReference type="Gene3D" id="3.10.450.50">
    <property type="match status" value="1"/>
</dbReference>
<dbReference type="EMBL" id="LDRV01000043">
    <property type="protein sequence ID" value="KTS12824.1"/>
    <property type="molecule type" value="Genomic_DNA"/>
</dbReference>
<accession>A0A147F8F9</accession>
<proteinExistence type="predicted"/>
<name>A0A147F8F9_MICTE</name>
<sequence length="135" mass="14870">MTQPLTPSTLVERYLAALERSDLDAVLALFTPSGRVHSPLYGERPAAEFYPDLFSDTASSRLTLRRVMSAVDGAPVISFWFRFDWVLADGSPAPFTVVDIAELAPDGRIETLHIVYDTASVREAFDARMPPLTPA</sequence>
<evidence type="ECO:0000313" key="3">
    <source>
        <dbReference type="Proteomes" id="UP000072189"/>
    </source>
</evidence>
<dbReference type="RefSeq" id="WP_058613924.1">
    <property type="nucleotide sequence ID" value="NZ_LDRV01000043.1"/>
</dbReference>
<organism evidence="2 3">
    <name type="scientific">Microbacterium testaceum</name>
    <name type="common">Aureobacterium testaceum</name>
    <name type="synonym">Brevibacterium testaceum</name>
    <dbReference type="NCBI Taxonomy" id="2033"/>
    <lineage>
        <taxon>Bacteria</taxon>
        <taxon>Bacillati</taxon>
        <taxon>Actinomycetota</taxon>
        <taxon>Actinomycetes</taxon>
        <taxon>Micrococcales</taxon>
        <taxon>Microbacteriaceae</taxon>
        <taxon>Microbacterium</taxon>
    </lineage>
</organism>
<dbReference type="Proteomes" id="UP000072189">
    <property type="component" value="Unassembled WGS sequence"/>
</dbReference>
<gene>
    <name evidence="2" type="ORF">RSA3_07830</name>
</gene>
<dbReference type="InterPro" id="IPR032710">
    <property type="entry name" value="NTF2-like_dom_sf"/>
</dbReference>
<dbReference type="Pfam" id="PF12680">
    <property type="entry name" value="SnoaL_2"/>
    <property type="match status" value="1"/>
</dbReference>
<dbReference type="PATRIC" id="fig|2033.7.peg.2226"/>
<dbReference type="SUPFAM" id="SSF54427">
    <property type="entry name" value="NTF2-like"/>
    <property type="match status" value="1"/>
</dbReference>
<comment type="caution">
    <text evidence="2">The sequence shown here is derived from an EMBL/GenBank/DDBJ whole genome shotgun (WGS) entry which is preliminary data.</text>
</comment>
<reference evidence="2 3" key="1">
    <citation type="journal article" date="2016" name="Front. Microbiol.">
        <title>Genomic Resource of Rice Seed Associated Bacteria.</title>
        <authorList>
            <person name="Midha S."/>
            <person name="Bansal K."/>
            <person name="Sharma S."/>
            <person name="Kumar N."/>
            <person name="Patil P.P."/>
            <person name="Chaudhry V."/>
            <person name="Patil P.B."/>
        </authorList>
    </citation>
    <scope>NUCLEOTIDE SEQUENCE [LARGE SCALE GENOMIC DNA]</scope>
    <source>
        <strain evidence="2 3">RSA3</strain>
    </source>
</reference>
<protein>
    <recommendedName>
        <fullName evidence="1">SnoaL-like domain-containing protein</fullName>
    </recommendedName>
</protein>
<dbReference type="InterPro" id="IPR037401">
    <property type="entry name" value="SnoaL-like"/>
</dbReference>
<evidence type="ECO:0000259" key="1">
    <source>
        <dbReference type="Pfam" id="PF12680"/>
    </source>
</evidence>
<dbReference type="AlphaFoldDB" id="A0A147F8F9"/>
<feature type="domain" description="SnoaL-like" evidence="1">
    <location>
        <begin position="11"/>
        <end position="109"/>
    </location>
</feature>
<evidence type="ECO:0000313" key="2">
    <source>
        <dbReference type="EMBL" id="KTS12824.1"/>
    </source>
</evidence>